<evidence type="ECO:0000256" key="6">
    <source>
        <dbReference type="ARBA" id="ARBA00022840"/>
    </source>
</evidence>
<evidence type="ECO:0000256" key="11">
    <source>
        <dbReference type="ARBA" id="ARBA00066987"/>
    </source>
</evidence>
<feature type="binding site" evidence="13">
    <location>
        <position position="181"/>
    </location>
    <ligand>
        <name>deamido-NAD(+)</name>
        <dbReference type="ChEBI" id="CHEBI:58437"/>
        <note>ligand shared between two neighboring subunits</note>
    </ligand>
</feature>
<name>A0A0R1GF43_9LACO</name>
<gene>
    <name evidence="13" type="primary">nadE</name>
    <name evidence="17" type="ORF">FC07_GL002089</name>
</gene>
<dbReference type="NCBIfam" id="NF001979">
    <property type="entry name" value="PRK00768.1"/>
    <property type="match status" value="1"/>
</dbReference>
<evidence type="ECO:0000313" key="18">
    <source>
        <dbReference type="Proteomes" id="UP000051461"/>
    </source>
</evidence>
<dbReference type="GO" id="GO:0004359">
    <property type="term" value="F:glutaminase activity"/>
    <property type="evidence" value="ECO:0007669"/>
    <property type="project" value="InterPro"/>
</dbReference>
<keyword evidence="8 13" id="KW-0520">NAD</keyword>
<evidence type="ECO:0000313" key="17">
    <source>
        <dbReference type="EMBL" id="KRK32656.1"/>
    </source>
</evidence>
<accession>A0A0R1GF43</accession>
<comment type="function">
    <text evidence="10 13">Catalyzes the ATP-dependent amidation of deamido-NAD to form NAD. Uses ammonia as a nitrogen source.</text>
</comment>
<feature type="binding site" evidence="13">
    <location>
        <position position="212"/>
    </location>
    <ligand>
        <name>ATP</name>
        <dbReference type="ChEBI" id="CHEBI:30616"/>
    </ligand>
</feature>
<evidence type="ECO:0000256" key="10">
    <source>
        <dbReference type="ARBA" id="ARBA00055966"/>
    </source>
</evidence>
<keyword evidence="18" id="KW-1185">Reference proteome</keyword>
<evidence type="ECO:0000256" key="13">
    <source>
        <dbReference type="HAMAP-Rule" id="MF_00193"/>
    </source>
</evidence>
<dbReference type="RefSeq" id="WP_057905914.1">
    <property type="nucleotide sequence ID" value="NZ_AZDA01000140.1"/>
</dbReference>
<evidence type="ECO:0000256" key="12">
    <source>
        <dbReference type="ARBA" id="ARBA00070926"/>
    </source>
</evidence>
<comment type="subunit">
    <text evidence="2 13">Homodimer.</text>
</comment>
<feature type="binding site" description="in other chain" evidence="13">
    <location>
        <position position="174"/>
    </location>
    <ligand>
        <name>deamido-NAD(+)</name>
        <dbReference type="ChEBI" id="CHEBI:58437"/>
        <note>ligand shared between two neighboring subunits</note>
    </ligand>
</feature>
<dbReference type="GO" id="GO:0005737">
    <property type="term" value="C:cytoplasm"/>
    <property type="evidence" value="ECO:0007669"/>
    <property type="project" value="InterPro"/>
</dbReference>
<dbReference type="SUPFAM" id="SSF52402">
    <property type="entry name" value="Adenine nucleotide alpha hydrolases-like"/>
    <property type="match status" value="1"/>
</dbReference>
<dbReference type="GO" id="GO:0008795">
    <property type="term" value="F:NAD+ synthase activity"/>
    <property type="evidence" value="ECO:0007669"/>
    <property type="project" value="UniProtKB-UniRule"/>
</dbReference>
<dbReference type="GO" id="GO:0046872">
    <property type="term" value="F:metal ion binding"/>
    <property type="evidence" value="ECO:0007669"/>
    <property type="project" value="UniProtKB-KW"/>
</dbReference>
<dbReference type="InterPro" id="IPR022310">
    <property type="entry name" value="NAD/GMP_synthase"/>
</dbReference>
<dbReference type="OrthoDB" id="9803818at2"/>
<feature type="domain" description="NAD/GMP synthase" evidence="16">
    <location>
        <begin position="24"/>
        <end position="266"/>
    </location>
</feature>
<organism evidence="17 18">
    <name type="scientific">Loigolactobacillus bifermentans DSM 20003</name>
    <dbReference type="NCBI Taxonomy" id="1423726"/>
    <lineage>
        <taxon>Bacteria</taxon>
        <taxon>Bacillati</taxon>
        <taxon>Bacillota</taxon>
        <taxon>Bacilli</taxon>
        <taxon>Lactobacillales</taxon>
        <taxon>Lactobacillaceae</taxon>
        <taxon>Loigolactobacillus</taxon>
    </lineage>
</organism>
<feature type="binding site" evidence="13">
    <location>
        <position position="190"/>
    </location>
    <ligand>
        <name>ATP</name>
        <dbReference type="ChEBI" id="CHEBI:30616"/>
    </ligand>
</feature>
<evidence type="ECO:0000256" key="15">
    <source>
        <dbReference type="RuleBase" id="RU003812"/>
    </source>
</evidence>
<dbReference type="PANTHER" id="PTHR23090:SF7">
    <property type="entry name" value="NH(3)-DEPENDENT NAD(+) SYNTHETASE"/>
    <property type="match status" value="1"/>
</dbReference>
<evidence type="ECO:0000256" key="14">
    <source>
        <dbReference type="RuleBase" id="RU003811"/>
    </source>
</evidence>
<evidence type="ECO:0000256" key="5">
    <source>
        <dbReference type="ARBA" id="ARBA00022741"/>
    </source>
</evidence>
<dbReference type="CDD" id="cd00553">
    <property type="entry name" value="NAD_synthase"/>
    <property type="match status" value="1"/>
</dbReference>
<dbReference type="InterPro" id="IPR014729">
    <property type="entry name" value="Rossmann-like_a/b/a_fold"/>
</dbReference>
<keyword evidence="7 13" id="KW-0460">Magnesium</keyword>
<feature type="binding site" description="in other chain" evidence="13">
    <location>
        <begin position="261"/>
        <end position="262"/>
    </location>
    <ligand>
        <name>deamido-NAD(+)</name>
        <dbReference type="ChEBI" id="CHEBI:58437"/>
        <note>ligand shared between two neighboring subunits</note>
    </ligand>
</feature>
<dbReference type="Pfam" id="PF02540">
    <property type="entry name" value="NAD_synthase"/>
    <property type="match status" value="1"/>
</dbReference>
<evidence type="ECO:0000259" key="16">
    <source>
        <dbReference type="Pfam" id="PF02540"/>
    </source>
</evidence>
<keyword evidence="3 13" id="KW-0436">Ligase</keyword>
<dbReference type="UniPathway" id="UPA00253">
    <property type="reaction ID" value="UER00333"/>
</dbReference>
<feature type="binding site" evidence="13">
    <location>
        <begin position="47"/>
        <end position="54"/>
    </location>
    <ligand>
        <name>ATP</name>
        <dbReference type="ChEBI" id="CHEBI:30616"/>
    </ligand>
</feature>
<feature type="binding site" description="in other chain" evidence="13">
    <location>
        <position position="141"/>
    </location>
    <ligand>
        <name>deamido-NAD(+)</name>
        <dbReference type="ChEBI" id="CHEBI:58437"/>
        <note>ligand shared between two neighboring subunits</note>
    </ligand>
</feature>
<dbReference type="GO" id="GO:0005524">
    <property type="term" value="F:ATP binding"/>
    <property type="evidence" value="ECO:0007669"/>
    <property type="project" value="UniProtKB-UniRule"/>
</dbReference>
<sequence length="275" mass="30256">MRPLQKEIIAALKTQPEIDPQAEIRRSVTFLKAYLKKYTFAKSLVLGISGGQDSTLAGRLSQLAIDEMRAETGDDSYRFIAVRLPYGEQADESDAMAAIDFMQADQTCRVNIKPSVDAMVAALTANDLTISDFNKGNIKARARMIAQYGIAGANQGVVIGTDHAAESITGFYTKFGDGGADLVPLYRLDKRQGKAMLAALNAPKALYEKTPTADLEEDRPALPDEVALGVRYDDIDDYLEGKTVDTAVAEKIEAWYLKTGHKRHLPITVFDDFWK</sequence>
<feature type="binding site" evidence="13">
    <location>
        <position position="161"/>
    </location>
    <ligand>
        <name>ATP</name>
        <dbReference type="ChEBI" id="CHEBI:30616"/>
    </ligand>
</feature>
<dbReference type="GO" id="GO:0003952">
    <property type="term" value="F:NAD+ synthase (glutamine-hydrolyzing) activity"/>
    <property type="evidence" value="ECO:0007669"/>
    <property type="project" value="InterPro"/>
</dbReference>
<dbReference type="NCBIfam" id="TIGR00552">
    <property type="entry name" value="nadE"/>
    <property type="match status" value="1"/>
</dbReference>
<dbReference type="InterPro" id="IPR003694">
    <property type="entry name" value="NAD_synthase"/>
</dbReference>
<keyword evidence="6 13" id="KW-0067">ATP-binding</keyword>
<evidence type="ECO:0000256" key="4">
    <source>
        <dbReference type="ARBA" id="ARBA00022723"/>
    </source>
</evidence>
<dbReference type="PANTHER" id="PTHR23090">
    <property type="entry name" value="NH 3 /GLUTAMINE-DEPENDENT NAD + SYNTHETASE"/>
    <property type="match status" value="1"/>
</dbReference>
<keyword evidence="5 13" id="KW-0547">Nucleotide-binding</keyword>
<dbReference type="EC" id="6.3.1.5" evidence="11 13"/>
<comment type="caution">
    <text evidence="17">The sequence shown here is derived from an EMBL/GenBank/DDBJ whole genome shotgun (WGS) entry which is preliminary data.</text>
</comment>
<evidence type="ECO:0000256" key="7">
    <source>
        <dbReference type="ARBA" id="ARBA00022842"/>
    </source>
</evidence>
<dbReference type="Gene3D" id="3.40.50.620">
    <property type="entry name" value="HUPs"/>
    <property type="match status" value="1"/>
</dbReference>
<evidence type="ECO:0000256" key="9">
    <source>
        <dbReference type="ARBA" id="ARBA00051206"/>
    </source>
</evidence>
<dbReference type="Proteomes" id="UP000051461">
    <property type="component" value="Unassembled WGS sequence"/>
</dbReference>
<dbReference type="EMBL" id="AZDA01000140">
    <property type="protein sequence ID" value="KRK32656.1"/>
    <property type="molecule type" value="Genomic_DNA"/>
</dbReference>
<evidence type="ECO:0000256" key="3">
    <source>
        <dbReference type="ARBA" id="ARBA00022598"/>
    </source>
</evidence>
<comment type="similarity">
    <text evidence="1 13 14">Belongs to the NAD synthetase family.</text>
</comment>
<comment type="catalytic activity">
    <reaction evidence="9 13 15">
        <text>deamido-NAD(+) + NH4(+) + ATP = AMP + diphosphate + NAD(+) + H(+)</text>
        <dbReference type="Rhea" id="RHEA:21188"/>
        <dbReference type="ChEBI" id="CHEBI:15378"/>
        <dbReference type="ChEBI" id="CHEBI:28938"/>
        <dbReference type="ChEBI" id="CHEBI:30616"/>
        <dbReference type="ChEBI" id="CHEBI:33019"/>
        <dbReference type="ChEBI" id="CHEBI:57540"/>
        <dbReference type="ChEBI" id="CHEBI:58437"/>
        <dbReference type="ChEBI" id="CHEBI:456215"/>
        <dbReference type="EC" id="6.3.1.5"/>
    </reaction>
</comment>
<dbReference type="GO" id="GO:0009435">
    <property type="term" value="P:NAD+ biosynthetic process"/>
    <property type="evidence" value="ECO:0007669"/>
    <property type="project" value="UniProtKB-UniRule"/>
</dbReference>
<dbReference type="HAMAP" id="MF_00193">
    <property type="entry name" value="NadE_ammonia_dep"/>
    <property type="match status" value="1"/>
</dbReference>
<dbReference type="AlphaFoldDB" id="A0A0R1GF43"/>
<comment type="pathway">
    <text evidence="13">Cofactor biosynthesis; NAD(+) biosynthesis; NAD(+) from deamido-NAD(+) (ammonia route): step 1/1.</text>
</comment>
<dbReference type="InterPro" id="IPR022926">
    <property type="entry name" value="NH(3)-dep_NAD(+)_synth"/>
</dbReference>
<evidence type="ECO:0000256" key="1">
    <source>
        <dbReference type="ARBA" id="ARBA00005859"/>
    </source>
</evidence>
<evidence type="ECO:0000256" key="2">
    <source>
        <dbReference type="ARBA" id="ARBA00011738"/>
    </source>
</evidence>
<keyword evidence="4 13" id="KW-0479">Metal-binding</keyword>
<protein>
    <recommendedName>
        <fullName evidence="12 13">NH(3)-dependent NAD(+) synthetase</fullName>
        <ecNumber evidence="11 13">6.3.1.5</ecNumber>
    </recommendedName>
</protein>
<dbReference type="STRING" id="1423726.FC07_GL002089"/>
<feature type="binding site" evidence="13">
    <location>
        <position position="53"/>
    </location>
    <ligand>
        <name>Mg(2+)</name>
        <dbReference type="ChEBI" id="CHEBI:18420"/>
    </ligand>
</feature>
<dbReference type="PATRIC" id="fig|1423726.3.peg.2165"/>
<feature type="binding site" evidence="13">
    <location>
        <position position="166"/>
    </location>
    <ligand>
        <name>Mg(2+)</name>
        <dbReference type="ChEBI" id="CHEBI:18420"/>
    </ligand>
</feature>
<dbReference type="FunFam" id="3.40.50.620:FF:000015">
    <property type="entry name" value="NH(3)-dependent NAD(+) synthetase"/>
    <property type="match status" value="1"/>
</dbReference>
<proteinExistence type="inferred from homology"/>
<evidence type="ECO:0000256" key="8">
    <source>
        <dbReference type="ARBA" id="ARBA00023027"/>
    </source>
</evidence>
<reference evidence="17 18" key="1">
    <citation type="journal article" date="2015" name="Genome Announc.">
        <title>Expanding the biotechnology potential of lactobacilli through comparative genomics of 213 strains and associated genera.</title>
        <authorList>
            <person name="Sun Z."/>
            <person name="Harris H.M."/>
            <person name="McCann A."/>
            <person name="Guo C."/>
            <person name="Argimon S."/>
            <person name="Zhang W."/>
            <person name="Yang X."/>
            <person name="Jeffery I.B."/>
            <person name="Cooney J.C."/>
            <person name="Kagawa T.F."/>
            <person name="Liu W."/>
            <person name="Song Y."/>
            <person name="Salvetti E."/>
            <person name="Wrobel A."/>
            <person name="Rasinkangas P."/>
            <person name="Parkhill J."/>
            <person name="Rea M.C."/>
            <person name="O'Sullivan O."/>
            <person name="Ritari J."/>
            <person name="Douillard F.P."/>
            <person name="Paul Ross R."/>
            <person name="Yang R."/>
            <person name="Briner A.E."/>
            <person name="Felis G.E."/>
            <person name="de Vos W.M."/>
            <person name="Barrangou R."/>
            <person name="Klaenhammer T.R."/>
            <person name="Caufield P.W."/>
            <person name="Cui Y."/>
            <person name="Zhang H."/>
            <person name="O'Toole P.W."/>
        </authorList>
    </citation>
    <scope>NUCLEOTIDE SEQUENCE [LARGE SCALE GENOMIC DNA]</scope>
    <source>
        <strain evidence="17 18">DSM 20003</strain>
    </source>
</reference>